<feature type="domain" description="UspA" evidence="2">
    <location>
        <begin position="22"/>
        <end position="171"/>
    </location>
</feature>
<dbReference type="InterPro" id="IPR014729">
    <property type="entry name" value="Rossmann-like_a/b/a_fold"/>
</dbReference>
<sequence>MIEVIQRSEPVALPSVVPWRLQRIVVGVDGSENSLAALSAAVQLAARDGATVEAVCAYHTYHSAYFDALLTKHYGSRPPDYVGPGAPSGAAGDALDTLEEAARKIIGPKLPDTLLLRAIQGHPADVLVKASENADLLVVGAHGRSGVLGSLLGSTTQTCIRYAGCPVLVVPPQVKSRFSAEQTAVVMR</sequence>
<reference evidence="3 4" key="1">
    <citation type="journal article" date="2009" name="Genome Res.">
        <title>Complete genome of the cellulolytic thermophile Acidothermus cellulolyticus 11B provides insights into its ecophysiological and evolutionary adaptations.</title>
        <authorList>
            <person name="Barabote R.D."/>
            <person name="Xie G."/>
            <person name="Leu D.H."/>
            <person name="Normand P."/>
            <person name="Necsulea A."/>
            <person name="Daubin V."/>
            <person name="Medigue C."/>
            <person name="Adney W.S."/>
            <person name="Xu X.C."/>
            <person name="Lapidus A."/>
            <person name="Parales R.E."/>
            <person name="Detter C."/>
            <person name="Pujic P."/>
            <person name="Bruce D."/>
            <person name="Lavire C."/>
            <person name="Challacombe J.F."/>
            <person name="Brettin T.S."/>
            <person name="Berry A.M."/>
        </authorList>
    </citation>
    <scope>NUCLEOTIDE SEQUENCE [LARGE SCALE GENOMIC DNA]</scope>
    <source>
        <strain evidence="4">ATCC 43068 / DSM 8971 / 11B</strain>
    </source>
</reference>
<dbReference type="OrthoDB" id="6174426at2"/>
<dbReference type="InParanoid" id="A0LS82"/>
<dbReference type="SUPFAM" id="SSF52402">
    <property type="entry name" value="Adenine nucleotide alpha hydrolases-like"/>
    <property type="match status" value="1"/>
</dbReference>
<evidence type="ECO:0000313" key="3">
    <source>
        <dbReference type="EMBL" id="ABK52292.1"/>
    </source>
</evidence>
<proteinExistence type="inferred from homology"/>
<dbReference type="RefSeq" id="WP_011719355.1">
    <property type="nucleotide sequence ID" value="NC_008578.1"/>
</dbReference>
<keyword evidence="4" id="KW-1185">Reference proteome</keyword>
<name>A0LS82_ACIC1</name>
<evidence type="ECO:0000259" key="2">
    <source>
        <dbReference type="Pfam" id="PF00582"/>
    </source>
</evidence>
<dbReference type="Proteomes" id="UP000008221">
    <property type="component" value="Chromosome"/>
</dbReference>
<dbReference type="Gene3D" id="3.40.50.620">
    <property type="entry name" value="HUPs"/>
    <property type="match status" value="1"/>
</dbReference>
<evidence type="ECO:0000256" key="1">
    <source>
        <dbReference type="ARBA" id="ARBA00008791"/>
    </source>
</evidence>
<dbReference type="KEGG" id="ace:Acel_0519"/>
<accession>A0LS82</accession>
<gene>
    <name evidence="3" type="ordered locus">Acel_0519</name>
</gene>
<dbReference type="AlphaFoldDB" id="A0LS82"/>
<dbReference type="Pfam" id="PF00582">
    <property type="entry name" value="Usp"/>
    <property type="match status" value="1"/>
</dbReference>
<dbReference type="EMBL" id="CP000481">
    <property type="protein sequence ID" value="ABK52292.1"/>
    <property type="molecule type" value="Genomic_DNA"/>
</dbReference>
<protein>
    <submittedName>
        <fullName evidence="3">UspA domain protein</fullName>
    </submittedName>
</protein>
<dbReference type="InterPro" id="IPR006016">
    <property type="entry name" value="UspA"/>
</dbReference>
<evidence type="ECO:0000313" key="4">
    <source>
        <dbReference type="Proteomes" id="UP000008221"/>
    </source>
</evidence>
<dbReference type="PANTHER" id="PTHR46268">
    <property type="entry name" value="STRESS RESPONSE PROTEIN NHAX"/>
    <property type="match status" value="1"/>
</dbReference>
<organism evidence="3 4">
    <name type="scientific">Acidothermus cellulolyticus (strain ATCC 43068 / DSM 8971 / 11B)</name>
    <dbReference type="NCBI Taxonomy" id="351607"/>
    <lineage>
        <taxon>Bacteria</taxon>
        <taxon>Bacillati</taxon>
        <taxon>Actinomycetota</taxon>
        <taxon>Actinomycetes</taxon>
        <taxon>Acidothermales</taxon>
        <taxon>Acidothermaceae</taxon>
        <taxon>Acidothermus</taxon>
    </lineage>
</organism>
<dbReference type="InterPro" id="IPR006015">
    <property type="entry name" value="Universal_stress_UspA"/>
</dbReference>
<dbReference type="PANTHER" id="PTHR46268:SF15">
    <property type="entry name" value="UNIVERSAL STRESS PROTEIN HP_0031"/>
    <property type="match status" value="1"/>
</dbReference>
<dbReference type="STRING" id="351607.Acel_0519"/>
<dbReference type="HOGENOM" id="CLU_049301_9_5_11"/>
<dbReference type="eggNOG" id="COG0589">
    <property type="taxonomic scope" value="Bacteria"/>
</dbReference>
<dbReference type="PRINTS" id="PR01438">
    <property type="entry name" value="UNVRSLSTRESS"/>
</dbReference>
<comment type="similarity">
    <text evidence="1">Belongs to the universal stress protein A family.</text>
</comment>
<dbReference type="CDD" id="cd00293">
    <property type="entry name" value="USP-like"/>
    <property type="match status" value="1"/>
</dbReference>